<accession>A0ABX7T8T4</accession>
<protein>
    <submittedName>
        <fullName evidence="1">DUF2793 domain-containing protein</fullName>
    </submittedName>
</protein>
<organism evidence="1 2">
    <name type="scientific">Parasphingorhabdus cellanae</name>
    <dbReference type="NCBI Taxonomy" id="2806553"/>
    <lineage>
        <taxon>Bacteria</taxon>
        <taxon>Pseudomonadati</taxon>
        <taxon>Pseudomonadota</taxon>
        <taxon>Alphaproteobacteria</taxon>
        <taxon>Sphingomonadales</taxon>
        <taxon>Sphingomonadaceae</taxon>
        <taxon>Parasphingorhabdus</taxon>
    </lineage>
</organism>
<proteinExistence type="predicted"/>
<reference evidence="1 2" key="1">
    <citation type="submission" date="2021-03" db="EMBL/GenBank/DDBJ databases">
        <title>Complete genome of Parasphingorhabdus_sp.JHSY0214.</title>
        <authorList>
            <person name="Yoo J.H."/>
            <person name="Bae J.W."/>
        </authorList>
    </citation>
    <scope>NUCLEOTIDE SEQUENCE [LARGE SCALE GENOMIC DNA]</scope>
    <source>
        <strain evidence="1 2">JHSY0214</strain>
    </source>
</reference>
<dbReference type="Pfam" id="PF10983">
    <property type="entry name" value="DUF2793"/>
    <property type="match status" value="1"/>
</dbReference>
<evidence type="ECO:0000313" key="2">
    <source>
        <dbReference type="Proteomes" id="UP000663923"/>
    </source>
</evidence>
<dbReference type="EMBL" id="CP071794">
    <property type="protein sequence ID" value="QTD57551.1"/>
    <property type="molecule type" value="Genomic_DNA"/>
</dbReference>
<sequence>MTIFETARFALPLLAAGQAHKELFHNEALLLLDFLIHPVVQAVADDPQILSPVAGQSWLVGPSPVAEWSGRSGHIVGWSDGGWHFVKSQESMKIMVIETNQSAVYRDGEWHFIEAINVPVDGAIVDIEARSAIDSILAVLRIATILPQIPSNDSGSG</sequence>
<name>A0ABX7T8T4_9SPHN</name>
<gene>
    <name evidence="1" type="ORF">J4G78_08535</name>
</gene>
<keyword evidence="2" id="KW-1185">Reference proteome</keyword>
<evidence type="ECO:0000313" key="1">
    <source>
        <dbReference type="EMBL" id="QTD57551.1"/>
    </source>
</evidence>
<dbReference type="InterPro" id="IPR021251">
    <property type="entry name" value="DUF2793"/>
</dbReference>
<dbReference type="Proteomes" id="UP000663923">
    <property type="component" value="Chromosome"/>
</dbReference>
<dbReference type="RefSeq" id="WP_207990110.1">
    <property type="nucleotide sequence ID" value="NZ_CP071794.1"/>
</dbReference>